<dbReference type="EMBL" id="ABVL01000016">
    <property type="protein sequence ID" value="EDY17817.1"/>
    <property type="molecule type" value="Genomic_DNA"/>
</dbReference>
<evidence type="ECO:0000256" key="4">
    <source>
        <dbReference type="ARBA" id="ARBA00038303"/>
    </source>
</evidence>
<evidence type="ECO:0000256" key="5">
    <source>
        <dbReference type="HAMAP-Rule" id="MF_00658"/>
    </source>
</evidence>
<dbReference type="EC" id="2.1.1.177" evidence="5"/>
<dbReference type="SUPFAM" id="SSF75217">
    <property type="entry name" value="alpha/beta knot"/>
    <property type="match status" value="1"/>
</dbReference>
<protein>
    <recommendedName>
        <fullName evidence="5">Ribosomal RNA large subunit methyltransferase H</fullName>
        <ecNumber evidence="5">2.1.1.177</ecNumber>
    </recommendedName>
    <alternativeName>
        <fullName evidence="5">23S rRNA (pseudouridine1915-N3)-methyltransferase</fullName>
    </alternativeName>
    <alternativeName>
        <fullName evidence="5">23S rRNA m3Psi1915 methyltransferase</fullName>
    </alternativeName>
    <alternativeName>
        <fullName evidence="5">rRNA (pseudouridine-N3-)-methyltransferase RlmH</fullName>
    </alternativeName>
</protein>
<comment type="caution">
    <text evidence="6">The sequence shown here is derived from an EMBL/GenBank/DDBJ whole genome shotgun (WGS) entry which is preliminary data.</text>
</comment>
<reference evidence="6 7" key="1">
    <citation type="journal article" date="2011" name="J. Bacteriol.">
        <title>Genome sequence of Chthoniobacter flavus Ellin428, an aerobic heterotrophic soil bacterium.</title>
        <authorList>
            <person name="Kant R."/>
            <person name="van Passel M.W."/>
            <person name="Palva A."/>
            <person name="Lucas S."/>
            <person name="Lapidus A."/>
            <person name="Glavina Del Rio T."/>
            <person name="Dalin E."/>
            <person name="Tice H."/>
            <person name="Bruce D."/>
            <person name="Goodwin L."/>
            <person name="Pitluck S."/>
            <person name="Larimer F.W."/>
            <person name="Land M.L."/>
            <person name="Hauser L."/>
            <person name="Sangwan P."/>
            <person name="de Vos W.M."/>
            <person name="Janssen P.H."/>
            <person name="Smidt H."/>
        </authorList>
    </citation>
    <scope>NUCLEOTIDE SEQUENCE [LARGE SCALE GENOMIC DNA]</scope>
    <source>
        <strain evidence="6 7">Ellin428</strain>
    </source>
</reference>
<proteinExistence type="inferred from homology"/>
<evidence type="ECO:0000313" key="6">
    <source>
        <dbReference type="EMBL" id="EDY17817.1"/>
    </source>
</evidence>
<dbReference type="InParanoid" id="B4D6L6"/>
<dbReference type="HAMAP" id="MF_00658">
    <property type="entry name" value="23SrRNA_methyltr_H"/>
    <property type="match status" value="1"/>
</dbReference>
<accession>B4D6L6</accession>
<evidence type="ECO:0000256" key="3">
    <source>
        <dbReference type="ARBA" id="ARBA00022691"/>
    </source>
</evidence>
<dbReference type="STRING" id="497964.CfE428DRAFT_4556"/>
<feature type="binding site" evidence="5">
    <location>
        <position position="98"/>
    </location>
    <ligand>
        <name>S-adenosyl-L-methionine</name>
        <dbReference type="ChEBI" id="CHEBI:59789"/>
    </ligand>
</feature>
<feature type="binding site" evidence="5">
    <location>
        <position position="130"/>
    </location>
    <ligand>
        <name>S-adenosyl-L-methionine</name>
        <dbReference type="ChEBI" id="CHEBI:59789"/>
    </ligand>
</feature>
<keyword evidence="5" id="KW-0963">Cytoplasm</keyword>
<comment type="subunit">
    <text evidence="5">Homodimer.</text>
</comment>
<dbReference type="AlphaFoldDB" id="B4D6L6"/>
<comment type="similarity">
    <text evidence="4 5">Belongs to the RNA methyltransferase RlmH family.</text>
</comment>
<dbReference type="Gene3D" id="3.40.1280.10">
    <property type="match status" value="1"/>
</dbReference>
<keyword evidence="2 5" id="KW-0808">Transferase</keyword>
<dbReference type="InterPro" id="IPR029028">
    <property type="entry name" value="Alpha/beta_knot_MTases"/>
</dbReference>
<feature type="binding site" evidence="5">
    <location>
        <begin position="149"/>
        <end position="154"/>
    </location>
    <ligand>
        <name>S-adenosyl-L-methionine</name>
        <dbReference type="ChEBI" id="CHEBI:59789"/>
    </ligand>
</feature>
<dbReference type="PANTHER" id="PTHR33603:SF1">
    <property type="entry name" value="RIBOSOMAL RNA LARGE SUBUNIT METHYLTRANSFERASE H"/>
    <property type="match status" value="1"/>
</dbReference>
<dbReference type="CDD" id="cd18081">
    <property type="entry name" value="RlmH-like"/>
    <property type="match status" value="1"/>
</dbReference>
<dbReference type="eggNOG" id="COG1576">
    <property type="taxonomic scope" value="Bacteria"/>
</dbReference>
<dbReference type="FunCoup" id="B4D6L6">
    <property type="interactions" value="344"/>
</dbReference>
<keyword evidence="1 5" id="KW-0489">Methyltransferase</keyword>
<dbReference type="InterPro" id="IPR029026">
    <property type="entry name" value="tRNA_m1G_MTases_N"/>
</dbReference>
<dbReference type="GO" id="GO:0070038">
    <property type="term" value="F:rRNA (pseudouridine-N3-)-methyltransferase activity"/>
    <property type="evidence" value="ECO:0007669"/>
    <property type="project" value="UniProtKB-UniRule"/>
</dbReference>
<dbReference type="PANTHER" id="PTHR33603">
    <property type="entry name" value="METHYLTRANSFERASE"/>
    <property type="match status" value="1"/>
</dbReference>
<dbReference type="InterPro" id="IPR003742">
    <property type="entry name" value="RlmH-like"/>
</dbReference>
<dbReference type="Pfam" id="PF02590">
    <property type="entry name" value="SPOUT_MTase"/>
    <property type="match status" value="1"/>
</dbReference>
<comment type="catalytic activity">
    <reaction evidence="5">
        <text>pseudouridine(1915) in 23S rRNA + S-adenosyl-L-methionine = N(3)-methylpseudouridine(1915) in 23S rRNA + S-adenosyl-L-homocysteine + H(+)</text>
        <dbReference type="Rhea" id="RHEA:42752"/>
        <dbReference type="Rhea" id="RHEA-COMP:10221"/>
        <dbReference type="Rhea" id="RHEA-COMP:10222"/>
        <dbReference type="ChEBI" id="CHEBI:15378"/>
        <dbReference type="ChEBI" id="CHEBI:57856"/>
        <dbReference type="ChEBI" id="CHEBI:59789"/>
        <dbReference type="ChEBI" id="CHEBI:65314"/>
        <dbReference type="ChEBI" id="CHEBI:74486"/>
        <dbReference type="EC" id="2.1.1.177"/>
    </reaction>
</comment>
<dbReference type="Proteomes" id="UP000005824">
    <property type="component" value="Unassembled WGS sequence"/>
</dbReference>
<name>B4D6L6_9BACT</name>
<evidence type="ECO:0000313" key="7">
    <source>
        <dbReference type="Proteomes" id="UP000005824"/>
    </source>
</evidence>
<evidence type="ECO:0000256" key="2">
    <source>
        <dbReference type="ARBA" id="ARBA00022679"/>
    </source>
</evidence>
<keyword evidence="3 5" id="KW-0949">S-adenosyl-L-methionine</keyword>
<keyword evidence="7" id="KW-1185">Reference proteome</keyword>
<sequence>MKDEETLRVISEVGRLSEPQSVNDFILHPSSLILFSMRWTIFAIGKPKLDFARLGIDEYAARMKPFAQIRLEYLKVGDREDESRSLLERSKSMFRVVLDERGDHVTSRELAKKIETWEQHGPRDFAVIIGGADGHTDELRKAAGWTWSLSKLTLQHELALVVTLEQLYRAYSIKAGLPYHRD</sequence>
<dbReference type="GO" id="GO:0005737">
    <property type="term" value="C:cytoplasm"/>
    <property type="evidence" value="ECO:0007669"/>
    <property type="project" value="UniProtKB-SubCell"/>
</dbReference>
<gene>
    <name evidence="5" type="primary">rlmH</name>
    <name evidence="6" type="ORF">CfE428DRAFT_4556</name>
</gene>
<organism evidence="6 7">
    <name type="scientific">Chthoniobacter flavus Ellin428</name>
    <dbReference type="NCBI Taxonomy" id="497964"/>
    <lineage>
        <taxon>Bacteria</taxon>
        <taxon>Pseudomonadati</taxon>
        <taxon>Verrucomicrobiota</taxon>
        <taxon>Spartobacteria</taxon>
        <taxon>Chthoniobacterales</taxon>
        <taxon>Chthoniobacteraceae</taxon>
        <taxon>Chthoniobacter</taxon>
    </lineage>
</organism>
<evidence type="ECO:0000256" key="1">
    <source>
        <dbReference type="ARBA" id="ARBA00022603"/>
    </source>
</evidence>
<comment type="subcellular location">
    <subcellularLocation>
        <location evidence="5">Cytoplasm</location>
    </subcellularLocation>
</comment>
<keyword evidence="5" id="KW-0698">rRNA processing</keyword>
<comment type="function">
    <text evidence="5">Specifically methylates the pseudouridine at position 1915 (m3Psi1915) in 23S rRNA.</text>
</comment>